<dbReference type="Proteomes" id="UP000020681">
    <property type="component" value="Unassembled WGS sequence"/>
</dbReference>
<protein>
    <submittedName>
        <fullName evidence="2">Uncharacterized protein</fullName>
    </submittedName>
</protein>
<gene>
    <name evidence="2" type="ORF">I551_6215</name>
</gene>
<sequence>MPPGDGSGQQNKLEGDLDTGQSVGAPGKEPDFGVDPAMGPVR</sequence>
<comment type="caution">
    <text evidence="2">The sequence shown here is derived from an EMBL/GenBank/DDBJ whole genome shotgun (WGS) entry which is preliminary data.</text>
</comment>
<accession>A0ABP3A9D2</accession>
<proteinExistence type="predicted"/>
<keyword evidence="3" id="KW-1185">Reference proteome</keyword>
<dbReference type="EMBL" id="JAOL01000162">
    <property type="protein sequence ID" value="EUA87454.1"/>
    <property type="molecule type" value="Genomic_DNA"/>
</dbReference>
<evidence type="ECO:0000256" key="1">
    <source>
        <dbReference type="SAM" id="MobiDB-lite"/>
    </source>
</evidence>
<evidence type="ECO:0000313" key="3">
    <source>
        <dbReference type="Proteomes" id="UP000020681"/>
    </source>
</evidence>
<reference evidence="2 3" key="1">
    <citation type="submission" date="2014-01" db="EMBL/GenBank/DDBJ databases">
        <authorList>
            <person name="Dobos K."/>
            <person name="Lenaerts A."/>
            <person name="Ordway D."/>
            <person name="DeGroote M.A."/>
            <person name="Parker T."/>
            <person name="Sizemore C."/>
            <person name="Tallon L.J."/>
            <person name="Sadzewicz L.K."/>
            <person name="Sengamalay N."/>
            <person name="Fraser C.M."/>
            <person name="Hine E."/>
            <person name="Shefchek K.A."/>
            <person name="Das S.P."/>
            <person name="Tettelin H."/>
        </authorList>
    </citation>
    <scope>NUCLEOTIDE SEQUENCE [LARGE SCALE GENOMIC DNA]</scope>
    <source>
        <strain evidence="2 3">Harvey</strain>
    </source>
</reference>
<evidence type="ECO:0000313" key="2">
    <source>
        <dbReference type="EMBL" id="EUA87454.1"/>
    </source>
</evidence>
<feature type="region of interest" description="Disordered" evidence="1">
    <location>
        <begin position="1"/>
        <end position="42"/>
    </location>
</feature>
<organism evidence="2 3">
    <name type="scientific">Mycobacterium ulcerans str. Harvey</name>
    <dbReference type="NCBI Taxonomy" id="1299332"/>
    <lineage>
        <taxon>Bacteria</taxon>
        <taxon>Bacillati</taxon>
        <taxon>Actinomycetota</taxon>
        <taxon>Actinomycetes</taxon>
        <taxon>Mycobacteriales</taxon>
        <taxon>Mycobacteriaceae</taxon>
        <taxon>Mycobacterium</taxon>
        <taxon>Mycobacterium ulcerans group</taxon>
    </lineage>
</organism>
<name>A0ABP3A9D2_MYCUL</name>